<dbReference type="Pfam" id="PF01402">
    <property type="entry name" value="RHH_1"/>
    <property type="match status" value="1"/>
</dbReference>
<dbReference type="CDD" id="cd21631">
    <property type="entry name" value="RHH_CopG_NikR-like"/>
    <property type="match status" value="1"/>
</dbReference>
<proteinExistence type="predicted"/>
<organism evidence="2 3">
    <name type="scientific">Aciditerrimonas ferrireducens</name>
    <dbReference type="NCBI Taxonomy" id="667306"/>
    <lineage>
        <taxon>Bacteria</taxon>
        <taxon>Bacillati</taxon>
        <taxon>Actinomycetota</taxon>
        <taxon>Acidimicrobiia</taxon>
        <taxon>Acidimicrobiales</taxon>
        <taxon>Acidimicrobiaceae</taxon>
        <taxon>Aciditerrimonas</taxon>
    </lineage>
</organism>
<feature type="domain" description="Ribbon-helix-helix protein CopG" evidence="1">
    <location>
        <begin position="3"/>
        <end position="37"/>
    </location>
</feature>
<reference evidence="2 3" key="1">
    <citation type="submission" date="2024-09" db="EMBL/GenBank/DDBJ databases">
        <authorList>
            <person name="Sun Q."/>
            <person name="Mori K."/>
        </authorList>
    </citation>
    <scope>NUCLEOTIDE SEQUENCE [LARGE SCALE GENOMIC DNA]</scope>
    <source>
        <strain evidence="2 3">JCM 15389</strain>
    </source>
</reference>
<accession>A0ABV6C6M1</accession>
<dbReference type="InterPro" id="IPR002145">
    <property type="entry name" value="CopG"/>
</dbReference>
<evidence type="ECO:0000313" key="3">
    <source>
        <dbReference type="Proteomes" id="UP001589788"/>
    </source>
</evidence>
<dbReference type="EMBL" id="JBHLYQ010000206">
    <property type="protein sequence ID" value="MFC0082978.1"/>
    <property type="molecule type" value="Genomic_DNA"/>
</dbReference>
<sequence length="71" mass="7532">MEKTTVYLPPDLKAAVKQAAAARGVSEAEVIRESIRASVGGIRPRPRGALFASGRPIARQADELLAGFGER</sequence>
<gene>
    <name evidence="2" type="ORF">ACFFRE_12645</name>
</gene>
<evidence type="ECO:0000259" key="1">
    <source>
        <dbReference type="Pfam" id="PF01402"/>
    </source>
</evidence>
<dbReference type="InterPro" id="IPR010985">
    <property type="entry name" value="Ribbon_hlx_hlx"/>
</dbReference>
<comment type="caution">
    <text evidence="2">The sequence shown here is derived from an EMBL/GenBank/DDBJ whole genome shotgun (WGS) entry which is preliminary data.</text>
</comment>
<dbReference type="SUPFAM" id="SSF47598">
    <property type="entry name" value="Ribbon-helix-helix"/>
    <property type="match status" value="1"/>
</dbReference>
<protein>
    <submittedName>
        <fullName evidence="2">CopG family transcriptional regulator</fullName>
    </submittedName>
</protein>
<name>A0ABV6C6M1_9ACTN</name>
<dbReference type="RefSeq" id="WP_248107755.1">
    <property type="nucleotide sequence ID" value="NZ_JAKHEX010000011.1"/>
</dbReference>
<keyword evidence="3" id="KW-1185">Reference proteome</keyword>
<dbReference type="Proteomes" id="UP001589788">
    <property type="component" value="Unassembled WGS sequence"/>
</dbReference>
<evidence type="ECO:0000313" key="2">
    <source>
        <dbReference type="EMBL" id="MFC0082978.1"/>
    </source>
</evidence>